<keyword evidence="2" id="KW-1185">Reference proteome</keyword>
<comment type="caution">
    <text evidence="1">The sequence shown here is derived from an EMBL/GenBank/DDBJ whole genome shotgun (WGS) entry which is preliminary data.</text>
</comment>
<gene>
    <name evidence="1" type="ORF">HPB51_004914</name>
</gene>
<sequence>MLVLDALRGHLTADVKGGLSEGKTHLVVILQPLDAVLNKPFKYCVCELYNEWILGNNPKNPAGRLRCRQLATVCGWVSSAWKSFPEKMVRKSFRKHCISKALDGTEDVVLWDVTSEKQTSSD</sequence>
<accession>A0A9J6EG60</accession>
<evidence type="ECO:0008006" key="3">
    <source>
        <dbReference type="Google" id="ProtNLM"/>
    </source>
</evidence>
<dbReference type="EMBL" id="JABSTU010000004">
    <property type="protein sequence ID" value="KAH8032992.1"/>
    <property type="molecule type" value="Genomic_DNA"/>
</dbReference>
<dbReference type="AlphaFoldDB" id="A0A9J6EG60"/>
<dbReference type="VEuPathDB" id="VectorBase:LOC119181915"/>
<evidence type="ECO:0000313" key="1">
    <source>
        <dbReference type="EMBL" id="KAH8032992.1"/>
    </source>
</evidence>
<name>A0A9J6EG60_RHIMP</name>
<dbReference type="Proteomes" id="UP000821866">
    <property type="component" value="Chromosome 2"/>
</dbReference>
<reference evidence="1" key="1">
    <citation type="journal article" date="2020" name="Cell">
        <title>Large-Scale Comparative Analyses of Tick Genomes Elucidate Their Genetic Diversity and Vector Capacities.</title>
        <authorList>
            <consortium name="Tick Genome and Microbiome Consortium (TIGMIC)"/>
            <person name="Jia N."/>
            <person name="Wang J."/>
            <person name="Shi W."/>
            <person name="Du L."/>
            <person name="Sun Y."/>
            <person name="Zhan W."/>
            <person name="Jiang J.F."/>
            <person name="Wang Q."/>
            <person name="Zhang B."/>
            <person name="Ji P."/>
            <person name="Bell-Sakyi L."/>
            <person name="Cui X.M."/>
            <person name="Yuan T.T."/>
            <person name="Jiang B.G."/>
            <person name="Yang W.F."/>
            <person name="Lam T.T."/>
            <person name="Chang Q.C."/>
            <person name="Ding S.J."/>
            <person name="Wang X.J."/>
            <person name="Zhu J.G."/>
            <person name="Ruan X.D."/>
            <person name="Zhao L."/>
            <person name="Wei J.T."/>
            <person name="Ye R.Z."/>
            <person name="Que T.C."/>
            <person name="Du C.H."/>
            <person name="Zhou Y.H."/>
            <person name="Cheng J.X."/>
            <person name="Dai P.F."/>
            <person name="Guo W.B."/>
            <person name="Han X.H."/>
            <person name="Huang E.J."/>
            <person name="Li L.F."/>
            <person name="Wei W."/>
            <person name="Gao Y.C."/>
            <person name="Liu J.Z."/>
            <person name="Shao H.Z."/>
            <person name="Wang X."/>
            <person name="Wang C.C."/>
            <person name="Yang T.C."/>
            <person name="Huo Q.B."/>
            <person name="Li W."/>
            <person name="Chen H.Y."/>
            <person name="Chen S.E."/>
            <person name="Zhou L.G."/>
            <person name="Ni X.B."/>
            <person name="Tian J.H."/>
            <person name="Sheng Y."/>
            <person name="Liu T."/>
            <person name="Pan Y.S."/>
            <person name="Xia L.Y."/>
            <person name="Li J."/>
            <person name="Zhao F."/>
            <person name="Cao W.C."/>
        </authorList>
    </citation>
    <scope>NUCLEOTIDE SEQUENCE</scope>
    <source>
        <strain evidence="1">Rmic-2018</strain>
    </source>
</reference>
<evidence type="ECO:0000313" key="2">
    <source>
        <dbReference type="Proteomes" id="UP000821866"/>
    </source>
</evidence>
<proteinExistence type="predicted"/>
<reference evidence="1" key="2">
    <citation type="submission" date="2021-09" db="EMBL/GenBank/DDBJ databases">
        <authorList>
            <person name="Jia N."/>
            <person name="Wang J."/>
            <person name="Shi W."/>
            <person name="Du L."/>
            <person name="Sun Y."/>
            <person name="Zhan W."/>
            <person name="Jiang J."/>
            <person name="Wang Q."/>
            <person name="Zhang B."/>
            <person name="Ji P."/>
            <person name="Sakyi L.B."/>
            <person name="Cui X."/>
            <person name="Yuan T."/>
            <person name="Jiang B."/>
            <person name="Yang W."/>
            <person name="Lam T.T.-Y."/>
            <person name="Chang Q."/>
            <person name="Ding S."/>
            <person name="Wang X."/>
            <person name="Zhu J."/>
            <person name="Ruan X."/>
            <person name="Zhao L."/>
            <person name="Wei J."/>
            <person name="Que T."/>
            <person name="Du C."/>
            <person name="Cheng J."/>
            <person name="Dai P."/>
            <person name="Han X."/>
            <person name="Huang E."/>
            <person name="Gao Y."/>
            <person name="Liu J."/>
            <person name="Shao H."/>
            <person name="Ye R."/>
            <person name="Li L."/>
            <person name="Wei W."/>
            <person name="Wang X."/>
            <person name="Wang C."/>
            <person name="Huo Q."/>
            <person name="Li W."/>
            <person name="Guo W."/>
            <person name="Chen H."/>
            <person name="Chen S."/>
            <person name="Zhou L."/>
            <person name="Zhou L."/>
            <person name="Ni X."/>
            <person name="Tian J."/>
            <person name="Zhou Y."/>
            <person name="Sheng Y."/>
            <person name="Liu T."/>
            <person name="Pan Y."/>
            <person name="Xia L."/>
            <person name="Li J."/>
            <person name="Zhao F."/>
            <person name="Cao W."/>
        </authorList>
    </citation>
    <scope>NUCLEOTIDE SEQUENCE</scope>
    <source>
        <strain evidence="1">Rmic-2018</strain>
        <tissue evidence="1">Larvae</tissue>
    </source>
</reference>
<protein>
    <recommendedName>
        <fullName evidence="3">DDE-1 domain-containing protein</fullName>
    </recommendedName>
</protein>
<organism evidence="1 2">
    <name type="scientific">Rhipicephalus microplus</name>
    <name type="common">Cattle tick</name>
    <name type="synonym">Boophilus microplus</name>
    <dbReference type="NCBI Taxonomy" id="6941"/>
    <lineage>
        <taxon>Eukaryota</taxon>
        <taxon>Metazoa</taxon>
        <taxon>Ecdysozoa</taxon>
        <taxon>Arthropoda</taxon>
        <taxon>Chelicerata</taxon>
        <taxon>Arachnida</taxon>
        <taxon>Acari</taxon>
        <taxon>Parasitiformes</taxon>
        <taxon>Ixodida</taxon>
        <taxon>Ixodoidea</taxon>
        <taxon>Ixodidae</taxon>
        <taxon>Rhipicephalinae</taxon>
        <taxon>Rhipicephalus</taxon>
        <taxon>Boophilus</taxon>
    </lineage>
</organism>